<dbReference type="InterPro" id="IPR057724">
    <property type="entry name" value="TCTN1-3_N"/>
</dbReference>
<gene>
    <name evidence="5" type="ORF">Poli38472_008882</name>
</gene>
<evidence type="ECO:0000313" key="5">
    <source>
        <dbReference type="EMBL" id="TMW56234.1"/>
    </source>
</evidence>
<name>A0A8K1FCV4_PYTOL</name>
<comment type="caution">
    <text evidence="5">The sequence shown here is derived from an EMBL/GenBank/DDBJ whole genome shotgun (WGS) entry which is preliminary data.</text>
</comment>
<evidence type="ECO:0000256" key="1">
    <source>
        <dbReference type="ARBA" id="ARBA00022737"/>
    </source>
</evidence>
<organism evidence="5 6">
    <name type="scientific">Pythium oligandrum</name>
    <name type="common">Mycoparasitic fungus</name>
    <dbReference type="NCBI Taxonomy" id="41045"/>
    <lineage>
        <taxon>Eukaryota</taxon>
        <taxon>Sar</taxon>
        <taxon>Stramenopiles</taxon>
        <taxon>Oomycota</taxon>
        <taxon>Peronosporomycetes</taxon>
        <taxon>Pythiales</taxon>
        <taxon>Pythiaceae</taxon>
        <taxon>Pythium</taxon>
    </lineage>
</organism>
<dbReference type="SUPFAM" id="SSF48403">
    <property type="entry name" value="Ankyrin repeat"/>
    <property type="match status" value="1"/>
</dbReference>
<accession>A0A8K1FCV4</accession>
<dbReference type="EMBL" id="SPLM01000146">
    <property type="protein sequence ID" value="TMW56234.1"/>
    <property type="molecule type" value="Genomic_DNA"/>
</dbReference>
<feature type="domain" description="Tectonic-1-3 N-terminal" evidence="4">
    <location>
        <begin position="103"/>
        <end position="181"/>
    </location>
</feature>
<keyword evidence="2 3" id="KW-0040">ANK repeat</keyword>
<evidence type="ECO:0000256" key="2">
    <source>
        <dbReference type="ARBA" id="ARBA00023043"/>
    </source>
</evidence>
<protein>
    <recommendedName>
        <fullName evidence="4">Tectonic-1-3 N-terminal domain-containing protein</fullName>
    </recommendedName>
</protein>
<dbReference type="PROSITE" id="PS50297">
    <property type="entry name" value="ANK_REP_REGION"/>
    <property type="match status" value="1"/>
</dbReference>
<dbReference type="PANTHER" id="PTHR24188:SF29">
    <property type="entry name" value="GH09064P"/>
    <property type="match status" value="1"/>
</dbReference>
<dbReference type="Proteomes" id="UP000794436">
    <property type="component" value="Unassembled WGS sequence"/>
</dbReference>
<dbReference type="PROSITE" id="PS50088">
    <property type="entry name" value="ANK_REPEAT"/>
    <property type="match status" value="1"/>
</dbReference>
<dbReference type="InterPro" id="IPR002110">
    <property type="entry name" value="Ankyrin_rpt"/>
</dbReference>
<dbReference type="Gene3D" id="1.25.40.20">
    <property type="entry name" value="Ankyrin repeat-containing domain"/>
    <property type="match status" value="1"/>
</dbReference>
<proteinExistence type="predicted"/>
<feature type="repeat" description="ANK" evidence="3">
    <location>
        <begin position="28"/>
        <end position="60"/>
    </location>
</feature>
<sequence>MSAAYSGRLSVVRHLVEIGADKVAKCKNGWTVLMVAAQNGRADVVRYLVECGVDIESKLGYAPVNWSLVSRDAIVDAQKALTAPIGCSCVANSGASSCSFFECACTCDLTAGACDPFCCCDAECTSEHVETVKRLGLCVDTDPIAPSVEYCSADLTLSALSKSVDPLVAGSVLCVAVDNNEVVGDYITPAEEADMTVTNAFLKNPKPYSFLMTSEPSVSVVTMAKTAYLGSSLPVLFGGDMQVTCTLSLTASDFRSLCERNAPLLDVLRVNFTHAASFGKWLEIEYDMPTKRSSSFVDATDAGTVAC</sequence>
<dbReference type="Pfam" id="PF12796">
    <property type="entry name" value="Ank_2"/>
    <property type="match status" value="1"/>
</dbReference>
<reference evidence="5" key="1">
    <citation type="submission" date="2019-03" db="EMBL/GenBank/DDBJ databases">
        <title>Long read genome sequence of the mycoparasitic Pythium oligandrum ATCC 38472 isolated from sugarbeet rhizosphere.</title>
        <authorList>
            <person name="Gaulin E."/>
        </authorList>
    </citation>
    <scope>NUCLEOTIDE SEQUENCE</scope>
    <source>
        <strain evidence="5">ATCC 38472_TT</strain>
    </source>
</reference>
<dbReference type="SMART" id="SM00248">
    <property type="entry name" value="ANK"/>
    <property type="match status" value="1"/>
</dbReference>
<dbReference type="OrthoDB" id="2104337at2759"/>
<evidence type="ECO:0000256" key="3">
    <source>
        <dbReference type="PROSITE-ProRule" id="PRU00023"/>
    </source>
</evidence>
<keyword evidence="6" id="KW-1185">Reference proteome</keyword>
<dbReference type="AlphaFoldDB" id="A0A8K1FCV4"/>
<keyword evidence="1" id="KW-0677">Repeat</keyword>
<dbReference type="Pfam" id="PF25752">
    <property type="entry name" value="DUF1619_N"/>
    <property type="match status" value="1"/>
</dbReference>
<dbReference type="InterPro" id="IPR036770">
    <property type="entry name" value="Ankyrin_rpt-contain_sf"/>
</dbReference>
<evidence type="ECO:0000259" key="4">
    <source>
        <dbReference type="Pfam" id="PF25752"/>
    </source>
</evidence>
<dbReference type="PANTHER" id="PTHR24188">
    <property type="entry name" value="ANKYRIN REPEAT PROTEIN"/>
    <property type="match status" value="1"/>
</dbReference>
<evidence type="ECO:0000313" key="6">
    <source>
        <dbReference type="Proteomes" id="UP000794436"/>
    </source>
</evidence>